<organism evidence="1 2">
    <name type="scientific">Aspergillus terreus</name>
    <dbReference type="NCBI Taxonomy" id="33178"/>
    <lineage>
        <taxon>Eukaryota</taxon>
        <taxon>Fungi</taxon>
        <taxon>Dikarya</taxon>
        <taxon>Ascomycota</taxon>
        <taxon>Pezizomycotina</taxon>
        <taxon>Eurotiomycetes</taxon>
        <taxon>Eurotiomycetidae</taxon>
        <taxon>Eurotiales</taxon>
        <taxon>Aspergillaceae</taxon>
        <taxon>Aspergillus</taxon>
        <taxon>Aspergillus subgen. Circumdati</taxon>
    </lineage>
</organism>
<dbReference type="OrthoDB" id="4423022at2759"/>
<proteinExistence type="predicted"/>
<dbReference type="EMBL" id="BLJY01000001">
    <property type="protein sequence ID" value="GFF12614.1"/>
    <property type="molecule type" value="Genomic_DNA"/>
</dbReference>
<reference evidence="1 2" key="1">
    <citation type="submission" date="2020-01" db="EMBL/GenBank/DDBJ databases">
        <title>Aspergillus terreus IFO 6365 whole genome shotgun sequence.</title>
        <authorList>
            <person name="Kanamasa S."/>
            <person name="Takahashi H."/>
        </authorList>
    </citation>
    <scope>NUCLEOTIDE SEQUENCE [LARGE SCALE GENOMIC DNA]</scope>
    <source>
        <strain evidence="1 2">IFO 6365</strain>
    </source>
</reference>
<dbReference type="Proteomes" id="UP000452235">
    <property type="component" value="Unassembled WGS sequence"/>
</dbReference>
<sequence length="114" mass="11639">MAPKTLLVTLALASGALSAVTGTFARYLGGDCSVLAGTNTIVENSCFNIEGFPYTGFAGAVVSGACEDASKTPTLNLYLDPGCETNFFTSFTMGTEEQCVTEAGSVQSATLVCA</sequence>
<gene>
    <name evidence="1" type="ORF">ATEIFO6365_0001083700</name>
</gene>
<comment type="caution">
    <text evidence="1">The sequence shown here is derived from an EMBL/GenBank/DDBJ whole genome shotgun (WGS) entry which is preliminary data.</text>
</comment>
<dbReference type="VEuPathDB" id="FungiDB:ATEG_01621"/>
<evidence type="ECO:0000313" key="1">
    <source>
        <dbReference type="EMBL" id="GFF12614.1"/>
    </source>
</evidence>
<accession>A0A5M3YMF2</accession>
<keyword evidence="2" id="KW-1185">Reference proteome</keyword>
<dbReference type="AlphaFoldDB" id="A0A5M3YMF2"/>
<evidence type="ECO:0000313" key="2">
    <source>
        <dbReference type="Proteomes" id="UP000452235"/>
    </source>
</evidence>
<protein>
    <submittedName>
        <fullName evidence="1">Uncharacterized protein</fullName>
    </submittedName>
</protein>
<name>A0A5M3YMF2_ASPTE</name>